<evidence type="ECO:0000259" key="10">
    <source>
        <dbReference type="PROSITE" id="PS50142"/>
    </source>
</evidence>
<dbReference type="InterPro" id="IPR003100">
    <property type="entry name" value="PAZ_dom"/>
</dbReference>
<dbReference type="InterPro" id="IPR027417">
    <property type="entry name" value="P-loop_NTPase"/>
</dbReference>
<dbReference type="SUPFAM" id="SSF69065">
    <property type="entry name" value="RNase III domain-like"/>
    <property type="match status" value="2"/>
</dbReference>
<keyword evidence="5" id="KW-0347">Helicase</keyword>
<evidence type="ECO:0000256" key="9">
    <source>
        <dbReference type="SAM" id="MobiDB-lite"/>
    </source>
</evidence>
<dbReference type="CDD" id="cd00593">
    <property type="entry name" value="RIBOc"/>
    <property type="match status" value="2"/>
</dbReference>
<evidence type="ECO:0000256" key="1">
    <source>
        <dbReference type="ARBA" id="ARBA00001946"/>
    </source>
</evidence>
<dbReference type="Gene3D" id="3.40.50.300">
    <property type="entry name" value="P-loop containing nucleotide triphosphate hydrolases"/>
    <property type="match status" value="1"/>
</dbReference>
<feature type="region of interest" description="Disordered" evidence="9">
    <location>
        <begin position="16"/>
        <end position="106"/>
    </location>
</feature>
<dbReference type="SMART" id="SM00535">
    <property type="entry name" value="RIBOc"/>
    <property type="match status" value="2"/>
</dbReference>
<reference evidence="13 14" key="1">
    <citation type="journal article" date="2016" name="Mol. Biol. Evol.">
        <title>Comparative Genomics of Early-Diverging Mushroom-Forming Fungi Provides Insights into the Origins of Lignocellulose Decay Capabilities.</title>
        <authorList>
            <person name="Nagy L.G."/>
            <person name="Riley R."/>
            <person name="Tritt A."/>
            <person name="Adam C."/>
            <person name="Daum C."/>
            <person name="Floudas D."/>
            <person name="Sun H."/>
            <person name="Yadav J.S."/>
            <person name="Pangilinan J."/>
            <person name="Larsson K.H."/>
            <person name="Matsuura K."/>
            <person name="Barry K."/>
            <person name="Labutti K."/>
            <person name="Kuo R."/>
            <person name="Ohm R.A."/>
            <person name="Bhattacharya S.S."/>
            <person name="Shirouzu T."/>
            <person name="Yoshinaga Y."/>
            <person name="Martin F.M."/>
            <person name="Grigoriev I.V."/>
            <person name="Hibbett D.S."/>
        </authorList>
    </citation>
    <scope>NUCLEOTIDE SEQUENCE [LARGE SCALE GENOMIC DNA]</scope>
    <source>
        <strain evidence="13 14">HHB14362 ss-1</strain>
    </source>
</reference>
<keyword evidence="8" id="KW-0694">RNA-binding</keyword>
<evidence type="ECO:0000256" key="7">
    <source>
        <dbReference type="ARBA" id="ARBA00035116"/>
    </source>
</evidence>
<keyword evidence="14" id="KW-1185">Reference proteome</keyword>
<evidence type="ECO:0000259" key="12">
    <source>
        <dbReference type="PROSITE" id="PS51327"/>
    </source>
</evidence>
<dbReference type="PROSITE" id="PS00517">
    <property type="entry name" value="RNASE_3_1"/>
    <property type="match status" value="1"/>
</dbReference>
<dbReference type="PROSITE" id="PS50142">
    <property type="entry name" value="RNASE_3_2"/>
    <property type="match status" value="2"/>
</dbReference>
<evidence type="ECO:0000313" key="14">
    <source>
        <dbReference type="Proteomes" id="UP000076761"/>
    </source>
</evidence>
<dbReference type="PROSITE" id="PS50821">
    <property type="entry name" value="PAZ"/>
    <property type="match status" value="1"/>
</dbReference>
<feature type="domain" description="PAZ" evidence="11">
    <location>
        <begin position="669"/>
        <end position="773"/>
    </location>
</feature>
<dbReference type="PANTHER" id="PTHR14950:SF37">
    <property type="entry name" value="ENDORIBONUCLEASE DICER"/>
    <property type="match status" value="1"/>
</dbReference>
<dbReference type="EMBL" id="KV425577">
    <property type="protein sequence ID" value="KZT24457.1"/>
    <property type="molecule type" value="Genomic_DNA"/>
</dbReference>
<gene>
    <name evidence="13" type="ORF">NEOLEDRAFT_1134827</name>
</gene>
<dbReference type="InterPro" id="IPR038248">
    <property type="entry name" value="Dicer_dimer_sf"/>
</dbReference>
<dbReference type="Gene3D" id="3.30.160.380">
    <property type="entry name" value="Dicer dimerisation domain"/>
    <property type="match status" value="1"/>
</dbReference>
<dbReference type="GO" id="GO:0005524">
    <property type="term" value="F:ATP binding"/>
    <property type="evidence" value="ECO:0007669"/>
    <property type="project" value="UniProtKB-KW"/>
</dbReference>
<feature type="domain" description="RNase III" evidence="10">
    <location>
        <begin position="1065"/>
        <end position="1221"/>
    </location>
</feature>
<evidence type="ECO:0000256" key="4">
    <source>
        <dbReference type="ARBA" id="ARBA00022801"/>
    </source>
</evidence>
<feature type="domain" description="Dicer dsRNA-binding fold" evidence="12">
    <location>
        <begin position="418"/>
        <end position="512"/>
    </location>
</feature>
<dbReference type="Pfam" id="PF00636">
    <property type="entry name" value="Ribonuclease_3"/>
    <property type="match status" value="2"/>
</dbReference>
<dbReference type="Pfam" id="PF03368">
    <property type="entry name" value="Dicer_dimer"/>
    <property type="match status" value="1"/>
</dbReference>
<dbReference type="InterPro" id="IPR001650">
    <property type="entry name" value="Helicase_C-like"/>
</dbReference>
<dbReference type="GO" id="GO:0003723">
    <property type="term" value="F:RNA binding"/>
    <property type="evidence" value="ECO:0007669"/>
    <property type="project" value="UniProtKB-UniRule"/>
</dbReference>
<evidence type="ECO:0000256" key="8">
    <source>
        <dbReference type="PROSITE-ProRule" id="PRU00657"/>
    </source>
</evidence>
<evidence type="ECO:0000256" key="2">
    <source>
        <dbReference type="ARBA" id="ARBA00022737"/>
    </source>
</evidence>
<evidence type="ECO:0000313" key="13">
    <source>
        <dbReference type="EMBL" id="KZT24457.1"/>
    </source>
</evidence>
<dbReference type="SUPFAM" id="SSF52540">
    <property type="entry name" value="P-loop containing nucleoside triphosphate hydrolases"/>
    <property type="match status" value="1"/>
</dbReference>
<feature type="domain" description="RNase III" evidence="10">
    <location>
        <begin position="839"/>
        <end position="1021"/>
    </location>
</feature>
<dbReference type="STRING" id="1314782.A0A165RZ87"/>
<dbReference type="Proteomes" id="UP000076761">
    <property type="component" value="Unassembled WGS sequence"/>
</dbReference>
<keyword evidence="2" id="KW-0677">Repeat</keyword>
<proteinExistence type="inferred from homology"/>
<dbReference type="InterPro" id="IPR000999">
    <property type="entry name" value="RNase_III_dom"/>
</dbReference>
<dbReference type="Gene3D" id="2.170.260.10">
    <property type="entry name" value="paz domain"/>
    <property type="match status" value="1"/>
</dbReference>
<name>A0A165RZ87_9AGAM</name>
<comment type="similarity">
    <text evidence="7">Belongs to the helicase family. Dicer subfamily.</text>
</comment>
<keyword evidence="4" id="KW-0378">Hydrolase</keyword>
<dbReference type="PANTHER" id="PTHR14950">
    <property type="entry name" value="DICER-RELATED"/>
    <property type="match status" value="1"/>
</dbReference>
<dbReference type="InParanoid" id="A0A165RZ87"/>
<evidence type="ECO:0000256" key="6">
    <source>
        <dbReference type="ARBA" id="ARBA00022840"/>
    </source>
</evidence>
<keyword evidence="6" id="KW-0067">ATP-binding</keyword>
<dbReference type="GO" id="GO:0004386">
    <property type="term" value="F:helicase activity"/>
    <property type="evidence" value="ECO:0007669"/>
    <property type="project" value="UniProtKB-KW"/>
</dbReference>
<dbReference type="Pfam" id="PF00271">
    <property type="entry name" value="Helicase_C"/>
    <property type="match status" value="1"/>
</dbReference>
<dbReference type="InterPro" id="IPR005034">
    <property type="entry name" value="Dicer_dimerisation"/>
</dbReference>
<dbReference type="GO" id="GO:0006396">
    <property type="term" value="P:RNA processing"/>
    <property type="evidence" value="ECO:0007669"/>
    <property type="project" value="InterPro"/>
</dbReference>
<dbReference type="InterPro" id="IPR036389">
    <property type="entry name" value="RNase_III_sf"/>
</dbReference>
<feature type="region of interest" description="Disordered" evidence="9">
    <location>
        <begin position="943"/>
        <end position="996"/>
    </location>
</feature>
<dbReference type="GO" id="GO:0004525">
    <property type="term" value="F:ribonuclease III activity"/>
    <property type="evidence" value="ECO:0007669"/>
    <property type="project" value="InterPro"/>
</dbReference>
<sequence length="1376" mass="154673">MLSIWKNAWRKSKAEAAMNVQNNDQDLEPGGTSWPGAPVDANPAVPPYTGEGRMELELTPPRHQRRKLDQLEDPSSATPERPLKRRKDAESPEVEPATSFLQSNVSPDVASPKEMVVLYESSRPLEEAALTKRLRAVDPTVASAGPWFRYAFDALQDVGSCGSDLIWRHACAVETARASHTQSHIAARPIDDSRFCQIIQNWRYPSPDLNTSFPENNVTDKFAKLVQVLRTFQAYGSCFRVIVFVQRRITAIVIADMLRMLKHMSTFIHPQVLTSHDPEQQLNIIHDFAEGRCNLLLATKSMEDLDLPKVNAVIRFDLFESQISLAYSRACLRGSEAYLVHMVEKGNDVHHRILSAISSNTDTVQSWMVRISSQESAIPQATIHESTDPYRSDDEDAGDMGSCITDPCTSSRIYRRDATGVLLRFLSQRGFSHGKSSTIFQFRRLDRSEDNGARYICSIRLPGSQTRVVTGEPSSSVAHARRSACYNACTELFELGCLDYRILPRPKHVLAVHVPDHHHAQGVNKHNGTRKYPRKSPDFWLNSMSVGWSMLYPTIISVRNDETSNHGPLVLLTRLPLPVLSSTKLFYTGVPVTVEFSRAAQLTFNEQKLQQIHAYTMRVCKGIMNKPVDCPLQNIPYLLLPLDASWLEAHSNPDDGMVLPSIKDSIPWSLVELAVEKPVIPLRYGSPQEVEEDVQDAVVQDRWIEFTRRYEVDKVRRDLSPLSAPIDSPREAGYESFVAYCEARRKGFDRLKSDKQPLIQIRRLSPLLNRLNPSSRPLTESTKATAKCKPYYKMTLVVNPCDTDLIPELCVKHTIPASTFRTALLLPSITRRINDMLLIKELNAKIFDHCLHEDLLHTAITSPSAGFDFDYERLELLGDAYLKYLSSVYLFVTNPEKHEGALHHARQRIISNRSLLEYADSAGLPPFIQSKPFVAKLWQPLDGAGQPDKTSSNADRQQFGGNPLITADQPDQSVERGSVPVKSKKSKRRRQQDDQGIQWLGDKAVADVAEAIIGAGYMTGGREVALKVTKALNIPVPRIDRWSDFGRKGLAVAPEAVSRLGQSSINAVERIIGHKIQRPQFLAQALTHTSVQGYDMTSYERLEFLGDAILDFMVIRHLYYRETQLSPGGLTLLKGAMVSNSALAAVCVWSGLHQHLLFESRELAKSIQVYEAQLKTKQDEEYKLAQLEGRSPGQYWLDIEPPKVLSDVVESVVGAVYISDNFSPVGSETFFVNVLKPFYDKHITLKTLSHHPTKILFELFQAESCHEFEMVKQQVQPDAFEDKVERRQQMTRCEVIVHGTILAAAESTTSLSASRMASFFALDALEGDPDFMRRTCDCRLQSQVRHAVKKVLKDMWRDEGDDEEVEAVLAVADGPA</sequence>
<protein>
    <submittedName>
        <fullName evidence="13">Uncharacterized protein</fullName>
    </submittedName>
</protein>
<evidence type="ECO:0000256" key="5">
    <source>
        <dbReference type="ARBA" id="ARBA00022806"/>
    </source>
</evidence>
<organism evidence="13 14">
    <name type="scientific">Neolentinus lepideus HHB14362 ss-1</name>
    <dbReference type="NCBI Taxonomy" id="1314782"/>
    <lineage>
        <taxon>Eukaryota</taxon>
        <taxon>Fungi</taxon>
        <taxon>Dikarya</taxon>
        <taxon>Basidiomycota</taxon>
        <taxon>Agaricomycotina</taxon>
        <taxon>Agaricomycetes</taxon>
        <taxon>Gloeophyllales</taxon>
        <taxon>Gloeophyllaceae</taxon>
        <taxon>Neolentinus</taxon>
    </lineage>
</organism>
<keyword evidence="3" id="KW-0547">Nucleotide-binding</keyword>
<feature type="compositionally biased region" description="Polar residues" evidence="9">
    <location>
        <begin position="948"/>
        <end position="960"/>
    </location>
</feature>
<comment type="cofactor">
    <cofactor evidence="1">
        <name>Mg(2+)</name>
        <dbReference type="ChEBI" id="CHEBI:18420"/>
    </cofactor>
</comment>
<dbReference type="Gene3D" id="1.10.1520.10">
    <property type="entry name" value="Ribonuclease III domain"/>
    <property type="match status" value="2"/>
</dbReference>
<evidence type="ECO:0000259" key="11">
    <source>
        <dbReference type="PROSITE" id="PS50821"/>
    </source>
</evidence>
<accession>A0A165RZ87</accession>
<evidence type="ECO:0000256" key="3">
    <source>
        <dbReference type="ARBA" id="ARBA00022741"/>
    </source>
</evidence>
<dbReference type="OrthoDB" id="416741at2759"/>
<dbReference type="PROSITE" id="PS51327">
    <property type="entry name" value="DICER_DSRBF"/>
    <property type="match status" value="1"/>
</dbReference>